<evidence type="ECO:0000313" key="6">
    <source>
        <dbReference type="EMBL" id="BDG03402.1"/>
    </source>
</evidence>
<keyword evidence="4" id="KW-0029">Amino-acid transport</keyword>
<feature type="domain" description="Leucine-binding protein" evidence="5">
    <location>
        <begin position="49"/>
        <end position="387"/>
    </location>
</feature>
<keyword evidence="3" id="KW-0732">Signal</keyword>
<dbReference type="Gene3D" id="3.40.50.2300">
    <property type="match status" value="2"/>
</dbReference>
<dbReference type="InterPro" id="IPR028082">
    <property type="entry name" value="Peripla_BP_I"/>
</dbReference>
<evidence type="ECO:0000256" key="2">
    <source>
        <dbReference type="ARBA" id="ARBA00022448"/>
    </source>
</evidence>
<comment type="similarity">
    <text evidence="1">Belongs to the leucine-binding protein family.</text>
</comment>
<dbReference type="Pfam" id="PF13458">
    <property type="entry name" value="Peripla_BP_6"/>
    <property type="match status" value="1"/>
</dbReference>
<dbReference type="RefSeq" id="WP_248361381.1">
    <property type="nucleotide sequence ID" value="NZ_AP025591.1"/>
</dbReference>
<dbReference type="InterPro" id="IPR051010">
    <property type="entry name" value="BCAA_transport"/>
</dbReference>
<name>A0ABM7WV97_9BACT</name>
<evidence type="ECO:0000256" key="3">
    <source>
        <dbReference type="ARBA" id="ARBA00022729"/>
    </source>
</evidence>
<keyword evidence="7" id="KW-1185">Reference proteome</keyword>
<protein>
    <submittedName>
        <fullName evidence="6">Ethanolamine utilization protein EutJ</fullName>
    </submittedName>
</protein>
<dbReference type="PROSITE" id="PS51257">
    <property type="entry name" value="PROKAR_LIPOPROTEIN"/>
    <property type="match status" value="1"/>
</dbReference>
<proteinExistence type="inferred from homology"/>
<keyword evidence="2" id="KW-0813">Transport</keyword>
<dbReference type="EMBL" id="AP025591">
    <property type="protein sequence ID" value="BDG03402.1"/>
    <property type="molecule type" value="Genomic_DNA"/>
</dbReference>
<dbReference type="PRINTS" id="PR00337">
    <property type="entry name" value="LEUILEVALBP"/>
</dbReference>
<gene>
    <name evidence="6" type="ORF">AMOR_23980</name>
</gene>
<organism evidence="6 7">
    <name type="scientific">Anaeromyxobacter oryzae</name>
    <dbReference type="NCBI Taxonomy" id="2918170"/>
    <lineage>
        <taxon>Bacteria</taxon>
        <taxon>Pseudomonadati</taxon>
        <taxon>Myxococcota</taxon>
        <taxon>Myxococcia</taxon>
        <taxon>Myxococcales</taxon>
        <taxon>Cystobacterineae</taxon>
        <taxon>Anaeromyxobacteraceae</taxon>
        <taxon>Anaeromyxobacter</taxon>
    </lineage>
</organism>
<dbReference type="PANTHER" id="PTHR30483:SF6">
    <property type="entry name" value="PERIPLASMIC BINDING PROTEIN OF ABC TRANSPORTER FOR NATURAL AMINO ACIDS"/>
    <property type="match status" value="1"/>
</dbReference>
<dbReference type="SUPFAM" id="SSF53822">
    <property type="entry name" value="Periplasmic binding protein-like I"/>
    <property type="match status" value="1"/>
</dbReference>
<evidence type="ECO:0000259" key="5">
    <source>
        <dbReference type="Pfam" id="PF13458"/>
    </source>
</evidence>
<evidence type="ECO:0000313" key="7">
    <source>
        <dbReference type="Proteomes" id="UP001162891"/>
    </source>
</evidence>
<evidence type="ECO:0000256" key="1">
    <source>
        <dbReference type="ARBA" id="ARBA00010062"/>
    </source>
</evidence>
<evidence type="ECO:0000256" key="4">
    <source>
        <dbReference type="ARBA" id="ARBA00022970"/>
    </source>
</evidence>
<accession>A0ABM7WV97</accession>
<dbReference type="Proteomes" id="UP001162891">
    <property type="component" value="Chromosome"/>
</dbReference>
<dbReference type="InterPro" id="IPR028081">
    <property type="entry name" value="Leu-bd"/>
</dbReference>
<dbReference type="PANTHER" id="PTHR30483">
    <property type="entry name" value="LEUCINE-SPECIFIC-BINDING PROTEIN"/>
    <property type="match status" value="1"/>
</dbReference>
<reference evidence="7" key="1">
    <citation type="journal article" date="2022" name="Int. J. Syst. Evol. Microbiol.">
        <title>Anaeromyxobacter oryzae sp. nov., Anaeromyxobacter diazotrophicus sp. nov. and Anaeromyxobacter paludicola sp. nov., isolated from paddy soils.</title>
        <authorList>
            <person name="Itoh H."/>
            <person name="Xu Z."/>
            <person name="Mise K."/>
            <person name="Masuda Y."/>
            <person name="Ushijima N."/>
            <person name="Hayakawa C."/>
            <person name="Shiratori Y."/>
            <person name="Senoo K."/>
        </authorList>
    </citation>
    <scope>NUCLEOTIDE SEQUENCE [LARGE SCALE GENOMIC DNA]</scope>
    <source>
        <strain evidence="7">Red232</strain>
    </source>
</reference>
<dbReference type="InterPro" id="IPR000709">
    <property type="entry name" value="Leu_Ile_Val-bd"/>
</dbReference>
<sequence length="410" mass="43175">MRSARALPLVLAVLATIACEKKKPTEGAAAPAGGATAAGAPAPGDRILFGHVGSLTGLSATFGLSSDKGIQLAIEELNAKGGVKGKLLAVKTYDDQGKPDEAAITATRLVVQDRVAVLLGEVASTRSLAMAPIADANKVSMITPSSTNVKVTKDGDKTRPYVFRVCFIDPFQGTVMAKFARGELKLARVAVLRDVGNDYSVGLADAFLAKYKELGGAIVDDQSYREGDQDFKAQLTAIKARNPEAIYVPGYYTDVALIARQARELGMKQPLLGGDGWDSEKLYEIGGKALQGSYFSNHYSAEDPAPRIQEFVKRYKERFGAVPDSLAAQAYDAAKIAADAIGRAKDFSGPAIRDAIAATRDYPGVTGVITIDQDHNAVKPAVVLKVEGNAARYVTTIQPDTAPAGAAASK</sequence>
<dbReference type="CDD" id="cd06347">
    <property type="entry name" value="PBP1_ABC_LivK_ligand_binding-like"/>
    <property type="match status" value="1"/>
</dbReference>